<proteinExistence type="predicted"/>
<evidence type="ECO:0000313" key="1">
    <source>
        <dbReference type="EMBL" id="OGY83636.1"/>
    </source>
</evidence>
<reference evidence="1 2" key="1">
    <citation type="journal article" date="2016" name="Nat. Commun.">
        <title>Thousands of microbial genomes shed light on interconnected biogeochemical processes in an aquifer system.</title>
        <authorList>
            <person name="Anantharaman K."/>
            <person name="Brown C.T."/>
            <person name="Hug L.A."/>
            <person name="Sharon I."/>
            <person name="Castelle C.J."/>
            <person name="Probst A.J."/>
            <person name="Thomas B.C."/>
            <person name="Singh A."/>
            <person name="Wilkins M.J."/>
            <person name="Karaoz U."/>
            <person name="Brodie E.L."/>
            <person name="Williams K.H."/>
            <person name="Hubbard S.S."/>
            <person name="Banfield J.F."/>
        </authorList>
    </citation>
    <scope>NUCLEOTIDE SEQUENCE [LARGE SCALE GENOMIC DNA]</scope>
</reference>
<accession>A0A1G2B4I4</accession>
<dbReference type="Proteomes" id="UP000179164">
    <property type="component" value="Unassembled WGS sequence"/>
</dbReference>
<sequence length="127" mass="13750">MRTSVPRIPVIFVSGRDDIGNPSAVREQIQTATPSAVAVVKPVSQLVKFCEEAIVPDLVVFTNLNNEGVETIPIIMRLRELGIQVVVMVSSLTEKAARSIGGVHTIRKPAPWRSLIETVIRALPATA</sequence>
<dbReference type="AlphaFoldDB" id="A0A1G2B4I4"/>
<evidence type="ECO:0008006" key="3">
    <source>
        <dbReference type="Google" id="ProtNLM"/>
    </source>
</evidence>
<organism evidence="1 2">
    <name type="scientific">Candidatus Kerfeldbacteria bacterium RIFCSPLOWO2_01_FULL_48_11</name>
    <dbReference type="NCBI Taxonomy" id="1798543"/>
    <lineage>
        <taxon>Bacteria</taxon>
        <taxon>Candidatus Kerfeldiibacteriota</taxon>
    </lineage>
</organism>
<name>A0A1G2B4I4_9BACT</name>
<protein>
    <recommendedName>
        <fullName evidence="3">Response regulatory domain-containing protein</fullName>
    </recommendedName>
</protein>
<comment type="caution">
    <text evidence="1">The sequence shown here is derived from an EMBL/GenBank/DDBJ whole genome shotgun (WGS) entry which is preliminary data.</text>
</comment>
<gene>
    <name evidence="1" type="ORF">A2898_05610</name>
</gene>
<evidence type="ECO:0000313" key="2">
    <source>
        <dbReference type="Proteomes" id="UP000179164"/>
    </source>
</evidence>
<dbReference type="EMBL" id="MHKE01000013">
    <property type="protein sequence ID" value="OGY83636.1"/>
    <property type="molecule type" value="Genomic_DNA"/>
</dbReference>